<accession>A0A9N8HA80</accession>
<name>A0A9N8HA80_9STRA</name>
<feature type="domain" description="NodB homology" evidence="1">
    <location>
        <begin position="169"/>
        <end position="395"/>
    </location>
</feature>
<dbReference type="SUPFAM" id="SSF88713">
    <property type="entry name" value="Glycoside hydrolase/deacetylase"/>
    <property type="match status" value="1"/>
</dbReference>
<dbReference type="EMBL" id="CAICTM010000308">
    <property type="protein sequence ID" value="CAB9507503.1"/>
    <property type="molecule type" value="Genomic_DNA"/>
</dbReference>
<comment type="caution">
    <text evidence="2">The sequence shown here is derived from an EMBL/GenBank/DDBJ whole genome shotgun (WGS) entry which is preliminary data.</text>
</comment>
<dbReference type="PROSITE" id="PS51677">
    <property type="entry name" value="NODB"/>
    <property type="match status" value="1"/>
</dbReference>
<evidence type="ECO:0000313" key="3">
    <source>
        <dbReference type="Proteomes" id="UP001153069"/>
    </source>
</evidence>
<sequence length="395" mass="44122">MSSSLTLSSSDLTKEGEEESPWLVGTIVEGTNDSIEWNWLPPQNALYFAQSATTTAHIVWNSEGVMEHVCSASSNTDTAAIMKAYQQEFGAMQKSDSSMSSTMTVIDRTQVNEEVEQGMLPAVAPYASQTTQYALVKIMEMIFYRQSVSFFAAAPLRMTSIYHFDTDENVVALTFDDAPCRFPTRANSCMTQVLDLLHKYGNAKATFMIVDSFARQKEHEPDLIRALQEGHEFANHGLKDESFKNCTPQEFSHAVDKCNATIKELQSKANLPNDSKEVAVPYFRAPHAYYTKEMEIVLQSKGMRNVMCDSYGSCPIVQDSNAIADLLLRQAKAGSILLIHMPERGFRGWTLPAIEMVLQGLQKRGTKVVTLSQLQEISKKNPATMLGQFNQMKLF</sequence>
<evidence type="ECO:0000313" key="2">
    <source>
        <dbReference type="EMBL" id="CAB9507503.1"/>
    </source>
</evidence>
<dbReference type="InterPro" id="IPR011330">
    <property type="entry name" value="Glyco_hydro/deAcase_b/a-brl"/>
</dbReference>
<dbReference type="GO" id="GO:0005975">
    <property type="term" value="P:carbohydrate metabolic process"/>
    <property type="evidence" value="ECO:0007669"/>
    <property type="project" value="InterPro"/>
</dbReference>
<proteinExistence type="predicted"/>
<dbReference type="OrthoDB" id="407355at2759"/>
<dbReference type="InterPro" id="IPR050248">
    <property type="entry name" value="Polysacc_deacetylase_ArnD"/>
</dbReference>
<dbReference type="AlphaFoldDB" id="A0A9N8HA80"/>
<dbReference type="Gene3D" id="3.20.20.370">
    <property type="entry name" value="Glycoside hydrolase/deacetylase"/>
    <property type="match status" value="1"/>
</dbReference>
<dbReference type="Pfam" id="PF01522">
    <property type="entry name" value="Polysacc_deac_1"/>
    <property type="match status" value="1"/>
</dbReference>
<dbReference type="Proteomes" id="UP001153069">
    <property type="component" value="Unassembled WGS sequence"/>
</dbReference>
<evidence type="ECO:0000259" key="1">
    <source>
        <dbReference type="PROSITE" id="PS51677"/>
    </source>
</evidence>
<dbReference type="PANTHER" id="PTHR10587">
    <property type="entry name" value="GLYCOSYL TRANSFERASE-RELATED"/>
    <property type="match status" value="1"/>
</dbReference>
<reference evidence="2" key="1">
    <citation type="submission" date="2020-06" db="EMBL/GenBank/DDBJ databases">
        <authorList>
            <consortium name="Plant Systems Biology data submission"/>
        </authorList>
    </citation>
    <scope>NUCLEOTIDE SEQUENCE</scope>
    <source>
        <strain evidence="2">D6</strain>
    </source>
</reference>
<dbReference type="InterPro" id="IPR002509">
    <property type="entry name" value="NODB_dom"/>
</dbReference>
<gene>
    <name evidence="2" type="ORF">SEMRO_309_G113740.1</name>
</gene>
<dbReference type="PANTHER" id="PTHR10587:SF137">
    <property type="entry name" value="4-DEOXY-4-FORMAMIDO-L-ARABINOSE-PHOSPHOUNDECAPRENOL DEFORMYLASE ARND-RELATED"/>
    <property type="match status" value="1"/>
</dbReference>
<protein>
    <submittedName>
        <fullName evidence="2">Chitooligosaccharide deacetylase</fullName>
    </submittedName>
</protein>
<dbReference type="GO" id="GO:0004099">
    <property type="term" value="F:chitin deacetylase activity"/>
    <property type="evidence" value="ECO:0007669"/>
    <property type="project" value="UniProtKB-ARBA"/>
</dbReference>
<organism evidence="2 3">
    <name type="scientific">Seminavis robusta</name>
    <dbReference type="NCBI Taxonomy" id="568900"/>
    <lineage>
        <taxon>Eukaryota</taxon>
        <taxon>Sar</taxon>
        <taxon>Stramenopiles</taxon>
        <taxon>Ochrophyta</taxon>
        <taxon>Bacillariophyta</taxon>
        <taxon>Bacillariophyceae</taxon>
        <taxon>Bacillariophycidae</taxon>
        <taxon>Naviculales</taxon>
        <taxon>Naviculaceae</taxon>
        <taxon>Seminavis</taxon>
    </lineage>
</organism>
<keyword evidence="3" id="KW-1185">Reference proteome</keyword>